<evidence type="ECO:0000256" key="7">
    <source>
        <dbReference type="ARBA" id="ARBA00022660"/>
    </source>
</evidence>
<evidence type="ECO:0000256" key="4">
    <source>
        <dbReference type="ARBA" id="ARBA00012944"/>
    </source>
</evidence>
<keyword evidence="6" id="KW-0813">Transport</keyword>
<evidence type="ECO:0000256" key="11">
    <source>
        <dbReference type="ARBA" id="ARBA00022982"/>
    </source>
</evidence>
<evidence type="ECO:0000256" key="5">
    <source>
        <dbReference type="ARBA" id="ARBA00021008"/>
    </source>
</evidence>
<geneLocation type="mitochondrion" evidence="20"/>
<dbReference type="PANTHER" id="PTHR46552">
    <property type="entry name" value="NADH-UBIQUINONE OXIDOREDUCTASE CHAIN 2"/>
    <property type="match status" value="1"/>
</dbReference>
<gene>
    <name evidence="20" type="primary">ND2</name>
</gene>
<keyword evidence="15 20" id="KW-0496">Mitochondrion</keyword>
<comment type="subcellular location">
    <subcellularLocation>
        <location evidence="2">Mitochondrion inner membrane</location>
        <topology evidence="2">Multi-pass membrane protein</topology>
    </subcellularLocation>
</comment>
<dbReference type="AlphaFoldDB" id="A0A0S2LUF8"/>
<dbReference type="GO" id="GO:0006120">
    <property type="term" value="P:mitochondrial electron transport, NADH to ubiquinone"/>
    <property type="evidence" value="ECO:0007669"/>
    <property type="project" value="TreeGrafter"/>
</dbReference>
<evidence type="ECO:0000256" key="14">
    <source>
        <dbReference type="ARBA" id="ARBA00023075"/>
    </source>
</evidence>
<protein>
    <recommendedName>
        <fullName evidence="5">NADH-ubiquinone oxidoreductase chain 2</fullName>
        <ecNumber evidence="4">7.1.1.2</ecNumber>
    </recommendedName>
    <alternativeName>
        <fullName evidence="17">NADH dehydrogenase subunit 2</fullName>
    </alternativeName>
</protein>
<comment type="similarity">
    <text evidence="3">Belongs to the complex I subunit 2 family.</text>
</comment>
<evidence type="ECO:0000256" key="10">
    <source>
        <dbReference type="ARBA" id="ARBA00022967"/>
    </source>
</evidence>
<keyword evidence="9" id="KW-0999">Mitochondrion inner membrane</keyword>
<evidence type="ECO:0000256" key="3">
    <source>
        <dbReference type="ARBA" id="ARBA00007012"/>
    </source>
</evidence>
<keyword evidence="14" id="KW-0830">Ubiquinone</keyword>
<keyword evidence="12 19" id="KW-1133">Transmembrane helix</keyword>
<dbReference type="PANTHER" id="PTHR46552:SF1">
    <property type="entry name" value="NADH-UBIQUINONE OXIDOREDUCTASE CHAIN 2"/>
    <property type="match status" value="1"/>
</dbReference>
<dbReference type="GO" id="GO:0005743">
    <property type="term" value="C:mitochondrial inner membrane"/>
    <property type="evidence" value="ECO:0007669"/>
    <property type="project" value="UniProtKB-SubCell"/>
</dbReference>
<organism evidence="20">
    <name type="scientific">Bombus pratorum</name>
    <name type="common">Early bumblebee</name>
    <name type="synonym">Pyrobombus pratorum</name>
    <dbReference type="NCBI Taxonomy" id="30194"/>
    <lineage>
        <taxon>Eukaryota</taxon>
        <taxon>Metazoa</taxon>
        <taxon>Ecdysozoa</taxon>
        <taxon>Arthropoda</taxon>
        <taxon>Hexapoda</taxon>
        <taxon>Insecta</taxon>
        <taxon>Pterygota</taxon>
        <taxon>Neoptera</taxon>
        <taxon>Endopterygota</taxon>
        <taxon>Hymenoptera</taxon>
        <taxon>Apocrita</taxon>
        <taxon>Aculeata</taxon>
        <taxon>Apoidea</taxon>
        <taxon>Anthophila</taxon>
        <taxon>Apidae</taxon>
        <taxon>Bombus</taxon>
        <taxon>Pyrobombus</taxon>
    </lineage>
</organism>
<evidence type="ECO:0000313" key="20">
    <source>
        <dbReference type="EMBL" id="ALO64895.1"/>
    </source>
</evidence>
<feature type="transmembrane region" description="Helical" evidence="19">
    <location>
        <begin position="53"/>
        <end position="78"/>
    </location>
</feature>
<comment type="catalytic activity">
    <reaction evidence="18">
        <text>a ubiquinone + NADH + 5 H(+)(in) = a ubiquinol + NAD(+) + 4 H(+)(out)</text>
        <dbReference type="Rhea" id="RHEA:29091"/>
        <dbReference type="Rhea" id="RHEA-COMP:9565"/>
        <dbReference type="Rhea" id="RHEA-COMP:9566"/>
        <dbReference type="ChEBI" id="CHEBI:15378"/>
        <dbReference type="ChEBI" id="CHEBI:16389"/>
        <dbReference type="ChEBI" id="CHEBI:17976"/>
        <dbReference type="ChEBI" id="CHEBI:57540"/>
        <dbReference type="ChEBI" id="CHEBI:57945"/>
        <dbReference type="EC" id="7.1.1.2"/>
    </reaction>
</comment>
<comment type="function">
    <text evidence="1">Core subunit of the mitochondrial membrane respiratory chain NADH dehydrogenase (Complex I) that is believed to belong to the minimal assembly required for catalysis. Complex I functions in the transfer of electrons from NADH to the respiratory chain. The immediate electron acceptor for the enzyme is believed to be ubiquinone.</text>
</comment>
<evidence type="ECO:0000256" key="9">
    <source>
        <dbReference type="ARBA" id="ARBA00022792"/>
    </source>
</evidence>
<evidence type="ECO:0000256" key="13">
    <source>
        <dbReference type="ARBA" id="ARBA00023027"/>
    </source>
</evidence>
<dbReference type="EC" id="7.1.1.2" evidence="4"/>
<evidence type="ECO:0000256" key="18">
    <source>
        <dbReference type="ARBA" id="ARBA00049551"/>
    </source>
</evidence>
<keyword evidence="13" id="KW-0520">NAD</keyword>
<evidence type="ECO:0000256" key="16">
    <source>
        <dbReference type="ARBA" id="ARBA00023136"/>
    </source>
</evidence>
<keyword evidence="10" id="KW-1278">Translocase</keyword>
<keyword evidence="7" id="KW-0679">Respiratory chain</keyword>
<dbReference type="InterPro" id="IPR050175">
    <property type="entry name" value="Complex_I_Subunit_2"/>
</dbReference>
<accession>A0A0S2LUF8</accession>
<evidence type="ECO:0000256" key="17">
    <source>
        <dbReference type="ARBA" id="ARBA00031028"/>
    </source>
</evidence>
<feature type="transmembrane region" description="Helical" evidence="19">
    <location>
        <begin position="266"/>
        <end position="288"/>
    </location>
</feature>
<feature type="transmembrane region" description="Helical" evidence="19">
    <location>
        <begin position="170"/>
        <end position="187"/>
    </location>
</feature>
<evidence type="ECO:0000256" key="2">
    <source>
        <dbReference type="ARBA" id="ARBA00004448"/>
    </source>
</evidence>
<proteinExistence type="inferred from homology"/>
<sequence>MFYNKMYILSFILVMILFFFLMNSTSIYIKWLSMEFSTITMISMINIKSNNKIISILYFIMSSISSLIIITIISLNLTQLFFLKNNLMNFLLNLSMFLKIGMFPFCFWMIYIYNLSSWNQILIISTFMKFIPIYFFSSMIYLTPKFIIMLFINNTFIALYTNINFSIKKLFGCSSIFNSMFFILMLYSNKNLFILLMLIYLMTFSSLIYFLNYYNINNLNFSNFSSYSYYMFIMLLFMYSSFPLYLTFLFKWEFIYYFNLNFNNNLIILLLLISMIMLWNYFILLKYMMLKLKFLKTKLNFEIFYMKNYILMMILFFSSMFILYNLI</sequence>
<feature type="transmembrane region" description="Helical" evidence="19">
    <location>
        <begin position="6"/>
        <end position="32"/>
    </location>
</feature>
<evidence type="ECO:0000256" key="1">
    <source>
        <dbReference type="ARBA" id="ARBA00003257"/>
    </source>
</evidence>
<feature type="transmembrane region" description="Helical" evidence="19">
    <location>
        <begin position="309"/>
        <end position="326"/>
    </location>
</feature>
<reference evidence="20" key="1">
    <citation type="submission" date="2015-06" db="EMBL/GenBank/DDBJ databases">
        <title>High-throughput detection of wild bee species with mitogenome skimming and resequencing (mt-S/R).</title>
        <authorList>
            <person name="Tang M."/>
            <person name="Hardman C."/>
            <person name="Ji Y."/>
            <person name="Meng G."/>
            <person name="Liu S."/>
            <person name="Tan M."/>
            <person name="Yang S."/>
            <person name="Yang C."/>
            <person name="Moss E."/>
            <person name="Nevard T."/>
            <person name="Potts S.G."/>
            <person name="Zhou X."/>
            <person name="Yu D.W."/>
        </authorList>
    </citation>
    <scope>NUCLEOTIDE SEQUENCE</scope>
</reference>
<evidence type="ECO:0000256" key="15">
    <source>
        <dbReference type="ARBA" id="ARBA00023128"/>
    </source>
</evidence>
<keyword evidence="16 19" id="KW-0472">Membrane</keyword>
<evidence type="ECO:0000256" key="6">
    <source>
        <dbReference type="ARBA" id="ARBA00022448"/>
    </source>
</evidence>
<feature type="transmembrane region" description="Helical" evidence="19">
    <location>
        <begin position="90"/>
        <end position="114"/>
    </location>
</feature>
<keyword evidence="11" id="KW-0249">Electron transport</keyword>
<dbReference type="EMBL" id="KT164684">
    <property type="protein sequence ID" value="ALO64895.1"/>
    <property type="molecule type" value="Genomic_DNA"/>
</dbReference>
<dbReference type="GO" id="GO:0008137">
    <property type="term" value="F:NADH dehydrogenase (ubiquinone) activity"/>
    <property type="evidence" value="ECO:0007669"/>
    <property type="project" value="UniProtKB-EC"/>
</dbReference>
<name>A0A0S2LUF8_BOMPR</name>
<evidence type="ECO:0000256" key="12">
    <source>
        <dbReference type="ARBA" id="ARBA00022989"/>
    </source>
</evidence>
<feature type="transmembrane region" description="Helical" evidence="19">
    <location>
        <begin position="227"/>
        <end position="246"/>
    </location>
</feature>
<evidence type="ECO:0000256" key="19">
    <source>
        <dbReference type="SAM" id="Phobius"/>
    </source>
</evidence>
<evidence type="ECO:0000256" key="8">
    <source>
        <dbReference type="ARBA" id="ARBA00022692"/>
    </source>
</evidence>
<keyword evidence="8 19" id="KW-0812">Transmembrane</keyword>
<feature type="transmembrane region" description="Helical" evidence="19">
    <location>
        <begin position="193"/>
        <end position="215"/>
    </location>
</feature>